<evidence type="ECO:0000259" key="2">
    <source>
        <dbReference type="Pfam" id="PF07992"/>
    </source>
</evidence>
<dbReference type="InterPro" id="IPR051691">
    <property type="entry name" value="Metab_Enz_Cyan_OpOx_G3PDH"/>
</dbReference>
<accession>A0ABS8CMT8</accession>
<feature type="domain" description="FAD/NAD(P)-binding" evidence="2">
    <location>
        <begin position="156"/>
        <end position="308"/>
    </location>
</feature>
<dbReference type="Pfam" id="PF07992">
    <property type="entry name" value="Pyr_redox_2"/>
    <property type="match status" value="1"/>
</dbReference>
<dbReference type="Proteomes" id="UP001198571">
    <property type="component" value="Unassembled WGS sequence"/>
</dbReference>
<dbReference type="Gene3D" id="3.50.50.60">
    <property type="entry name" value="FAD/NAD(P)-binding domain"/>
    <property type="match status" value="1"/>
</dbReference>
<feature type="domain" description="SoxA A3" evidence="3">
    <location>
        <begin position="402"/>
        <end position="477"/>
    </location>
</feature>
<dbReference type="Pfam" id="PF13510">
    <property type="entry name" value="Fer2_4"/>
    <property type="match status" value="1"/>
</dbReference>
<keyword evidence="1" id="KW-0560">Oxidoreductase</keyword>
<sequence>MSLSAQDISFRWNGKTLSARQGDTLSAALWRAGVTTFARSRKLHRPLSYSGAHAVGVLAKVDGMPNVRMDQIELRPGMQVSMQNCWPAPGFDLLKALQILPSKLVYGGFEHGALIPQSGLPARLAERAMALLAGVADVAPVDWNAAPIPGTSLAPDLLVVGGGPEGIRAANAAAASGESVALITRGESPGRFAVAAGETLPSLSDKVQLFLATEVFGAYRDGRVILAAPVDGTGPAMAIRPGRVVLATGRRSMPPMVRGNHLPGVFDAHAALDLAARFRVLPGKRVAVVGTGSETRLAARLKALGCKISHCGPVSALEKIEGGKRVKAIRAGGKRIPCDALIHAGPWRSDPNLAFQISAEGAYQLLGQALPGYVSFTGAAALPAEAIPVPAAPDSEALICPCMDVTAGELTHHIDAGETDPEVLKRLTSCGMGTCQGWPCWEGMLALLAARTGLQPDDFARPSHRPPRRAITIAQAAGLSGLVEVCQK</sequence>
<gene>
    <name evidence="4" type="ORF">H0485_12005</name>
</gene>
<evidence type="ECO:0000256" key="1">
    <source>
        <dbReference type="ARBA" id="ARBA00023002"/>
    </source>
</evidence>
<dbReference type="Gene3D" id="3.10.20.440">
    <property type="entry name" value="2Fe-2S iron-sulphur cluster binding domain, sarcosine oxidase, alpha subunit, N-terminal domain"/>
    <property type="match status" value="1"/>
</dbReference>
<proteinExistence type="predicted"/>
<evidence type="ECO:0000313" key="5">
    <source>
        <dbReference type="Proteomes" id="UP001198571"/>
    </source>
</evidence>
<dbReference type="InterPro" id="IPR023753">
    <property type="entry name" value="FAD/NAD-binding_dom"/>
</dbReference>
<dbReference type="EMBL" id="JACDXX010000010">
    <property type="protein sequence ID" value="MCB5410717.1"/>
    <property type="molecule type" value="Genomic_DNA"/>
</dbReference>
<dbReference type="RefSeq" id="WP_226935858.1">
    <property type="nucleotide sequence ID" value="NZ_JACDXX010000010.1"/>
</dbReference>
<dbReference type="SUPFAM" id="SSF51905">
    <property type="entry name" value="FAD/NAD(P)-binding domain"/>
    <property type="match status" value="1"/>
</dbReference>
<evidence type="ECO:0000259" key="3">
    <source>
        <dbReference type="Pfam" id="PF17806"/>
    </source>
</evidence>
<organism evidence="4 5">
    <name type="scientific">Pseudogemmobacter faecipullorum</name>
    <dbReference type="NCBI Taxonomy" id="2755041"/>
    <lineage>
        <taxon>Bacteria</taxon>
        <taxon>Pseudomonadati</taxon>
        <taxon>Pseudomonadota</taxon>
        <taxon>Alphaproteobacteria</taxon>
        <taxon>Rhodobacterales</taxon>
        <taxon>Paracoccaceae</taxon>
        <taxon>Pseudogemmobacter</taxon>
    </lineage>
</organism>
<dbReference type="PANTHER" id="PTHR42949:SF3">
    <property type="entry name" value="ANAEROBIC GLYCEROL-3-PHOSPHATE DEHYDROGENASE SUBUNIT B"/>
    <property type="match status" value="1"/>
</dbReference>
<comment type="caution">
    <text evidence="4">The sequence shown here is derived from an EMBL/GenBank/DDBJ whole genome shotgun (WGS) entry which is preliminary data.</text>
</comment>
<reference evidence="4 5" key="1">
    <citation type="submission" date="2020-07" db="EMBL/GenBank/DDBJ databases">
        <title>Pseudogemmobacter sp. nov., isolated from poultry manure in Taiwan.</title>
        <authorList>
            <person name="Lin S.-Y."/>
            <person name="Tang Y.-S."/>
            <person name="Young C.-C."/>
        </authorList>
    </citation>
    <scope>NUCLEOTIDE SEQUENCE [LARGE SCALE GENOMIC DNA]</scope>
    <source>
        <strain evidence="4 5">CC-YST710</strain>
    </source>
</reference>
<name>A0ABS8CMT8_9RHOB</name>
<dbReference type="PRINTS" id="PR00368">
    <property type="entry name" value="FADPNR"/>
</dbReference>
<dbReference type="PRINTS" id="PR00411">
    <property type="entry name" value="PNDRDTASEI"/>
</dbReference>
<dbReference type="InterPro" id="IPR041854">
    <property type="entry name" value="BFD-like_2Fe2S-bd_dom_sf"/>
</dbReference>
<dbReference type="InterPro" id="IPR036188">
    <property type="entry name" value="FAD/NAD-bd_sf"/>
</dbReference>
<dbReference type="InterPro" id="IPR041117">
    <property type="entry name" value="SoxA_A3"/>
</dbReference>
<keyword evidence="5" id="KW-1185">Reference proteome</keyword>
<dbReference type="InterPro" id="IPR042204">
    <property type="entry name" value="2Fe-2S-bd_N"/>
</dbReference>
<protein>
    <submittedName>
        <fullName evidence="4">(2Fe-2S)-binding protein</fullName>
    </submittedName>
</protein>
<dbReference type="Gene3D" id="1.10.10.1100">
    <property type="entry name" value="BFD-like [2Fe-2S]-binding domain"/>
    <property type="match status" value="1"/>
</dbReference>
<dbReference type="Pfam" id="PF17806">
    <property type="entry name" value="SO_alpha_A3"/>
    <property type="match status" value="1"/>
</dbReference>
<dbReference type="PANTHER" id="PTHR42949">
    <property type="entry name" value="ANAEROBIC GLYCEROL-3-PHOSPHATE DEHYDROGENASE SUBUNIT B"/>
    <property type="match status" value="1"/>
</dbReference>
<evidence type="ECO:0000313" key="4">
    <source>
        <dbReference type="EMBL" id="MCB5410717.1"/>
    </source>
</evidence>